<feature type="transmembrane region" description="Helical" evidence="1">
    <location>
        <begin position="130"/>
        <end position="152"/>
    </location>
</feature>
<keyword evidence="1" id="KW-0472">Membrane</keyword>
<evidence type="ECO:0000256" key="1">
    <source>
        <dbReference type="SAM" id="Phobius"/>
    </source>
</evidence>
<feature type="transmembrane region" description="Helical" evidence="1">
    <location>
        <begin position="21"/>
        <end position="44"/>
    </location>
</feature>
<keyword evidence="1" id="KW-1133">Transmembrane helix</keyword>
<evidence type="ECO:0000313" key="2">
    <source>
        <dbReference type="EMBL" id="XBH22176.1"/>
    </source>
</evidence>
<sequence length="167" mass="17737">MKRSWKFLKDAKATELLASAVLAFEALYFIIATLVVTGFGVVYAKGSADAHGLLGMVSLPLIAVGAFAIWSLALLHVLPPVAESSSARSDRSPTSASCQSTRRVSMTGFYLVVAAHLVYALLLIGQERLLLASAIMVLTGLLLVCSVTQVHLPNKRRKAILANQATG</sequence>
<dbReference type="AlphaFoldDB" id="A0AAU7DY28"/>
<feature type="transmembrane region" description="Helical" evidence="1">
    <location>
        <begin position="56"/>
        <end position="82"/>
    </location>
</feature>
<feature type="transmembrane region" description="Helical" evidence="1">
    <location>
        <begin position="103"/>
        <end position="124"/>
    </location>
</feature>
<organism evidence="2">
    <name type="scientific">Jonesiaceae bacterium BS-20</name>
    <dbReference type="NCBI Taxonomy" id="3120821"/>
    <lineage>
        <taxon>Bacteria</taxon>
        <taxon>Bacillati</taxon>
        <taxon>Actinomycetota</taxon>
        <taxon>Actinomycetes</taxon>
        <taxon>Micrococcales</taxon>
        <taxon>Jonesiaceae</taxon>
    </lineage>
</organism>
<name>A0AAU7DY28_9MICO</name>
<accession>A0AAU7DY28</accession>
<reference evidence="2" key="1">
    <citation type="submission" date="2024-02" db="EMBL/GenBank/DDBJ databases">
        <title>Tomenella chthoni gen. nov. sp. nov., a member of the family Jonesiaceae isolated from bat guano.</title>
        <authorList>
            <person name="Miller S.L."/>
            <person name="King J."/>
            <person name="Sankaranarayanan K."/>
            <person name="Lawson P.A."/>
        </authorList>
    </citation>
    <scope>NUCLEOTIDE SEQUENCE</scope>
    <source>
        <strain evidence="2">BS-20</strain>
    </source>
</reference>
<proteinExistence type="predicted"/>
<keyword evidence="1" id="KW-0812">Transmembrane</keyword>
<protein>
    <submittedName>
        <fullName evidence="2">Uncharacterized protein</fullName>
    </submittedName>
</protein>
<dbReference type="EMBL" id="CP146203">
    <property type="protein sequence ID" value="XBH22176.1"/>
    <property type="molecule type" value="Genomic_DNA"/>
</dbReference>
<gene>
    <name evidence="2" type="ORF">V5R04_02810</name>
</gene>